<feature type="transmembrane region" description="Helical" evidence="1">
    <location>
        <begin position="58"/>
        <end position="78"/>
    </location>
</feature>
<proteinExistence type="predicted"/>
<accession>A0A2T3HPM6</accession>
<organism evidence="2 3">
    <name type="scientific">Pedobacter yulinensis</name>
    <dbReference type="NCBI Taxonomy" id="2126353"/>
    <lineage>
        <taxon>Bacteria</taxon>
        <taxon>Pseudomonadati</taxon>
        <taxon>Bacteroidota</taxon>
        <taxon>Sphingobacteriia</taxon>
        <taxon>Sphingobacteriales</taxon>
        <taxon>Sphingobacteriaceae</taxon>
        <taxon>Pedobacter</taxon>
    </lineage>
</organism>
<keyword evidence="1" id="KW-0472">Membrane</keyword>
<dbReference type="EMBL" id="PYLS01000004">
    <property type="protein sequence ID" value="PST84379.1"/>
    <property type="molecule type" value="Genomic_DNA"/>
</dbReference>
<reference evidence="2 3" key="1">
    <citation type="submission" date="2018-03" db="EMBL/GenBank/DDBJ databases">
        <authorList>
            <person name="Keele B.F."/>
        </authorList>
    </citation>
    <scope>NUCLEOTIDE SEQUENCE [LARGE SCALE GENOMIC DNA]</scope>
    <source>
        <strain evidence="2 3">YL28-9</strain>
    </source>
</reference>
<sequence length="83" mass="9014">MSFKKTFLWCLAADGLLILLCWLGEGEALFFPFFVCGAQCLIGSILCFGNRTRVLGKALLLSGLMGVVIGFSVCSANFRLDTK</sequence>
<evidence type="ECO:0000313" key="2">
    <source>
        <dbReference type="EMBL" id="PST84379.1"/>
    </source>
</evidence>
<comment type="caution">
    <text evidence="2">The sequence shown here is derived from an EMBL/GenBank/DDBJ whole genome shotgun (WGS) entry which is preliminary data.</text>
</comment>
<feature type="transmembrane region" description="Helical" evidence="1">
    <location>
        <begin position="30"/>
        <end position="49"/>
    </location>
</feature>
<protein>
    <submittedName>
        <fullName evidence="2">Uncharacterized protein</fullName>
    </submittedName>
</protein>
<keyword evidence="3" id="KW-1185">Reference proteome</keyword>
<name>A0A2T3HPM6_9SPHI</name>
<keyword evidence="1" id="KW-1133">Transmembrane helix</keyword>
<evidence type="ECO:0000256" key="1">
    <source>
        <dbReference type="SAM" id="Phobius"/>
    </source>
</evidence>
<feature type="transmembrane region" description="Helical" evidence="1">
    <location>
        <begin position="7"/>
        <end position="24"/>
    </location>
</feature>
<evidence type="ECO:0000313" key="3">
    <source>
        <dbReference type="Proteomes" id="UP000240912"/>
    </source>
</evidence>
<dbReference type="Proteomes" id="UP000240912">
    <property type="component" value="Unassembled WGS sequence"/>
</dbReference>
<keyword evidence="1" id="KW-0812">Transmembrane</keyword>
<dbReference type="AlphaFoldDB" id="A0A2T3HPM6"/>
<gene>
    <name evidence="2" type="ORF">C7T94_06620</name>
</gene>